<comment type="caution">
    <text evidence="1">The sequence shown here is derived from an EMBL/GenBank/DDBJ whole genome shotgun (WGS) entry which is preliminary data.</text>
</comment>
<dbReference type="Proteomes" id="UP000239549">
    <property type="component" value="Unassembled WGS sequence"/>
</dbReference>
<protein>
    <submittedName>
        <fullName evidence="1">Uncharacterized protein</fullName>
    </submittedName>
</protein>
<evidence type="ECO:0000313" key="1">
    <source>
        <dbReference type="EMBL" id="GBF34911.1"/>
    </source>
</evidence>
<dbReference type="AlphaFoldDB" id="A0A2L2XLS5"/>
<accession>A0A2L2XLS5</accession>
<reference evidence="2" key="1">
    <citation type="submission" date="2018-02" db="EMBL/GenBank/DDBJ databases">
        <title>Genome sequence of Desulfocucumis palustris strain NAW-5.</title>
        <authorList>
            <person name="Watanabe M."/>
            <person name="Kojima H."/>
            <person name="Fukui M."/>
        </authorList>
    </citation>
    <scope>NUCLEOTIDE SEQUENCE [LARGE SCALE GENOMIC DNA]</scope>
    <source>
        <strain evidence="2">NAW-5</strain>
    </source>
</reference>
<sequence length="44" mass="5228">MFRPGKKMRGVPVGGVWWYSKARQGNNNHVSKFFCFFRFNTCLK</sequence>
<gene>
    <name evidence="1" type="ORF">DCCM_4031</name>
</gene>
<evidence type="ECO:0000313" key="2">
    <source>
        <dbReference type="Proteomes" id="UP000239549"/>
    </source>
</evidence>
<organism evidence="1 2">
    <name type="scientific">Desulfocucumis palustris</name>
    <dbReference type="NCBI Taxonomy" id="1898651"/>
    <lineage>
        <taxon>Bacteria</taxon>
        <taxon>Bacillati</taxon>
        <taxon>Bacillota</taxon>
        <taxon>Clostridia</taxon>
        <taxon>Eubacteriales</taxon>
        <taxon>Desulfocucumaceae</taxon>
        <taxon>Desulfocucumis</taxon>
    </lineage>
</organism>
<name>A0A2L2XLS5_9FIRM</name>
<proteinExistence type="predicted"/>
<keyword evidence="2" id="KW-1185">Reference proteome</keyword>
<dbReference type="EMBL" id="BFAV01000153">
    <property type="protein sequence ID" value="GBF34911.1"/>
    <property type="molecule type" value="Genomic_DNA"/>
</dbReference>